<protein>
    <recommendedName>
        <fullName evidence="6">Very short patch repair endonuclease</fullName>
        <ecNumber evidence="6">3.1.-.-</ecNumber>
    </recommendedName>
</protein>
<keyword evidence="4 6" id="KW-0378">Hydrolase</keyword>
<sequence>MTDIVDQQTRSRMMSGIRGKNTKPELALRRALHARGFRFRLHSGKVHGRPDLVLAKHRAVVFVHGCFWHRHEGCRYTTVPATRREFWRAKFDANTARDSALRTRLLEDGWRVATVWECALRKLEQVEASTESLSIWLRTEELQIEIGDDNARRS</sequence>
<evidence type="ECO:0000256" key="1">
    <source>
        <dbReference type="ARBA" id="ARBA00022722"/>
    </source>
</evidence>
<accession>A0A1W6CYW8</accession>
<comment type="similarity">
    <text evidence="6">Belongs to the vsr family.</text>
</comment>
<evidence type="ECO:0000313" key="8">
    <source>
        <dbReference type="Proteomes" id="UP000193017"/>
    </source>
</evidence>
<dbReference type="Gene3D" id="3.40.960.10">
    <property type="entry name" value="VSR Endonuclease"/>
    <property type="match status" value="1"/>
</dbReference>
<dbReference type="InterPro" id="IPR011335">
    <property type="entry name" value="Restrct_endonuc-II-like"/>
</dbReference>
<dbReference type="Proteomes" id="UP000193017">
    <property type="component" value="Chromosome"/>
</dbReference>
<reference evidence="7 8" key="1">
    <citation type="submission" date="2017-03" db="EMBL/GenBank/DDBJ databases">
        <title>Genome sequence of Paracoccus contaminans isolated from a water microcosm.</title>
        <authorList>
            <person name="Aurass P."/>
            <person name="Karste S."/>
            <person name="Trost E."/>
            <person name="Glaeser S.P."/>
            <person name="Kaempfer P."/>
            <person name="Flieger A."/>
        </authorList>
    </citation>
    <scope>NUCLEOTIDE SEQUENCE [LARGE SCALE GENOMIC DNA]</scope>
    <source>
        <strain evidence="8">RKI 16-01929T\LMG 29738T\CCM 8701T\CIP 111112T</strain>
    </source>
</reference>
<dbReference type="NCBIfam" id="TIGR00632">
    <property type="entry name" value="vsr"/>
    <property type="match status" value="1"/>
</dbReference>
<proteinExistence type="inferred from homology"/>
<dbReference type="OrthoDB" id="9801520at2"/>
<dbReference type="GO" id="GO:0016787">
    <property type="term" value="F:hydrolase activity"/>
    <property type="evidence" value="ECO:0007669"/>
    <property type="project" value="UniProtKB-KW"/>
</dbReference>
<evidence type="ECO:0000256" key="4">
    <source>
        <dbReference type="ARBA" id="ARBA00022801"/>
    </source>
</evidence>
<dbReference type="KEGG" id="pcon:B0A89_10925"/>
<dbReference type="GO" id="GO:0004519">
    <property type="term" value="F:endonuclease activity"/>
    <property type="evidence" value="ECO:0007669"/>
    <property type="project" value="UniProtKB-KW"/>
</dbReference>
<dbReference type="CDD" id="cd00221">
    <property type="entry name" value="Vsr"/>
    <property type="match status" value="1"/>
</dbReference>
<evidence type="ECO:0000256" key="5">
    <source>
        <dbReference type="ARBA" id="ARBA00023204"/>
    </source>
</evidence>
<keyword evidence="3 6" id="KW-0227">DNA damage</keyword>
<comment type="function">
    <text evidence="6">May nick specific sequences that contain T:G mispairs resulting from m5C-deamination.</text>
</comment>
<dbReference type="InterPro" id="IPR004603">
    <property type="entry name" value="DNA_mismatch_endonuc_vsr"/>
</dbReference>
<dbReference type="STRING" id="1945662.B0A89_10925"/>
<dbReference type="PIRSF" id="PIRSF018267">
    <property type="entry name" value="VSR_endonuc"/>
    <property type="match status" value="1"/>
</dbReference>
<name>A0A1W6CYW8_9RHOB</name>
<dbReference type="REBASE" id="198761">
    <property type="entry name" value="V.PcoRK1ORF10930P"/>
</dbReference>
<organism evidence="7 8">
    <name type="scientific">Paracoccus contaminans</name>
    <dbReference type="NCBI Taxonomy" id="1945662"/>
    <lineage>
        <taxon>Bacteria</taxon>
        <taxon>Pseudomonadati</taxon>
        <taxon>Pseudomonadota</taxon>
        <taxon>Alphaproteobacteria</taxon>
        <taxon>Rhodobacterales</taxon>
        <taxon>Paracoccaceae</taxon>
        <taxon>Paracoccus</taxon>
    </lineage>
</organism>
<evidence type="ECO:0000256" key="2">
    <source>
        <dbReference type="ARBA" id="ARBA00022759"/>
    </source>
</evidence>
<gene>
    <name evidence="7" type="ORF">B0A89_10925</name>
</gene>
<dbReference type="AlphaFoldDB" id="A0A1W6CYW8"/>
<evidence type="ECO:0000256" key="6">
    <source>
        <dbReference type="PIRNR" id="PIRNR018267"/>
    </source>
</evidence>
<dbReference type="Pfam" id="PF03852">
    <property type="entry name" value="Vsr"/>
    <property type="match status" value="1"/>
</dbReference>
<keyword evidence="2 6" id="KW-0255">Endonuclease</keyword>
<dbReference type="RefSeq" id="WP_085378182.1">
    <property type="nucleotide sequence ID" value="NZ_CP020612.1"/>
</dbReference>
<keyword evidence="5 6" id="KW-0234">DNA repair</keyword>
<keyword evidence="8" id="KW-1185">Reference proteome</keyword>
<evidence type="ECO:0000313" key="7">
    <source>
        <dbReference type="EMBL" id="ARJ70067.1"/>
    </source>
</evidence>
<keyword evidence="1 6" id="KW-0540">Nuclease</keyword>
<dbReference type="SUPFAM" id="SSF52980">
    <property type="entry name" value="Restriction endonuclease-like"/>
    <property type="match status" value="1"/>
</dbReference>
<dbReference type="GO" id="GO:0006298">
    <property type="term" value="P:mismatch repair"/>
    <property type="evidence" value="ECO:0007669"/>
    <property type="project" value="UniProtKB-UniRule"/>
</dbReference>
<dbReference type="EC" id="3.1.-.-" evidence="6"/>
<evidence type="ECO:0000256" key="3">
    <source>
        <dbReference type="ARBA" id="ARBA00022763"/>
    </source>
</evidence>
<dbReference type="EMBL" id="CP020612">
    <property type="protein sequence ID" value="ARJ70067.1"/>
    <property type="molecule type" value="Genomic_DNA"/>
</dbReference>